<sequence length="269" mass="31611">MNRVYDPTQKRLIYFGMKSTKDFWDTHWDQADVKGQITSVHKTSFVYRITKAYLPSGGRVLDGGCGLGQFVYAFDRWGYDAYGVDYAPDTVQAVKRAAPHLSVVEADVRALPFEDNFFDGYWSFGVIEHFWDGYDDIVREMKRVVRKGGYVFVTFPYMSPLRRFLARRGVYALRDSRQEKEMKDTFYQFALDLNFVKQIFEQYGFVMKECSFRDGVKGLKDEVGWIRPLLQPVYESHRAVARIVRYFLDIFLRRWSGHIAVCVFCLEQK</sequence>
<dbReference type="InterPro" id="IPR029063">
    <property type="entry name" value="SAM-dependent_MTases_sf"/>
</dbReference>
<accession>A0A1F6MAG3</accession>
<protein>
    <recommendedName>
        <fullName evidence="1">Methyltransferase type 11 domain-containing protein</fullName>
    </recommendedName>
</protein>
<comment type="caution">
    <text evidence="2">The sequence shown here is derived from an EMBL/GenBank/DDBJ whole genome shotgun (WGS) entry which is preliminary data.</text>
</comment>
<reference evidence="2 3" key="1">
    <citation type="journal article" date="2016" name="Nat. Commun.">
        <title>Thousands of microbial genomes shed light on interconnected biogeochemical processes in an aquifer system.</title>
        <authorList>
            <person name="Anantharaman K."/>
            <person name="Brown C.T."/>
            <person name="Hug L.A."/>
            <person name="Sharon I."/>
            <person name="Castelle C.J."/>
            <person name="Probst A.J."/>
            <person name="Thomas B.C."/>
            <person name="Singh A."/>
            <person name="Wilkins M.J."/>
            <person name="Karaoz U."/>
            <person name="Brodie E.L."/>
            <person name="Williams K.H."/>
            <person name="Hubbard S.S."/>
            <person name="Banfield J.F."/>
        </authorList>
    </citation>
    <scope>NUCLEOTIDE SEQUENCE [LARGE SCALE GENOMIC DNA]</scope>
</reference>
<evidence type="ECO:0000313" key="3">
    <source>
        <dbReference type="Proteomes" id="UP000176282"/>
    </source>
</evidence>
<dbReference type="CDD" id="cd02440">
    <property type="entry name" value="AdoMet_MTases"/>
    <property type="match status" value="1"/>
</dbReference>
<dbReference type="Gene3D" id="3.40.50.150">
    <property type="entry name" value="Vaccinia Virus protein VP39"/>
    <property type="match status" value="1"/>
</dbReference>
<dbReference type="Proteomes" id="UP000176282">
    <property type="component" value="Unassembled WGS sequence"/>
</dbReference>
<organism evidence="2 3">
    <name type="scientific">Candidatus Magasanikbacteria bacterium RIFCSPHIGHO2_02_FULL_47_14</name>
    <dbReference type="NCBI Taxonomy" id="1798680"/>
    <lineage>
        <taxon>Bacteria</taxon>
        <taxon>Candidatus Magasanikiibacteriota</taxon>
    </lineage>
</organism>
<feature type="domain" description="Methyltransferase type 11" evidence="1">
    <location>
        <begin position="61"/>
        <end position="153"/>
    </location>
</feature>
<dbReference type="Pfam" id="PF08241">
    <property type="entry name" value="Methyltransf_11"/>
    <property type="match status" value="1"/>
</dbReference>
<dbReference type="EMBL" id="MFQB01000012">
    <property type="protein sequence ID" value="OGH68558.1"/>
    <property type="molecule type" value="Genomic_DNA"/>
</dbReference>
<dbReference type="AlphaFoldDB" id="A0A1F6MAG3"/>
<dbReference type="InterPro" id="IPR013216">
    <property type="entry name" value="Methyltransf_11"/>
</dbReference>
<proteinExistence type="predicted"/>
<evidence type="ECO:0000259" key="1">
    <source>
        <dbReference type="Pfam" id="PF08241"/>
    </source>
</evidence>
<dbReference type="GO" id="GO:0008757">
    <property type="term" value="F:S-adenosylmethionine-dependent methyltransferase activity"/>
    <property type="evidence" value="ECO:0007669"/>
    <property type="project" value="InterPro"/>
</dbReference>
<dbReference type="PANTHER" id="PTHR43591">
    <property type="entry name" value="METHYLTRANSFERASE"/>
    <property type="match status" value="1"/>
</dbReference>
<name>A0A1F6MAG3_9BACT</name>
<dbReference type="STRING" id="1798680.A3J66_03115"/>
<evidence type="ECO:0000313" key="2">
    <source>
        <dbReference type="EMBL" id="OGH68558.1"/>
    </source>
</evidence>
<dbReference type="SUPFAM" id="SSF53335">
    <property type="entry name" value="S-adenosyl-L-methionine-dependent methyltransferases"/>
    <property type="match status" value="1"/>
</dbReference>
<gene>
    <name evidence="2" type="ORF">A3J66_03115</name>
</gene>